<dbReference type="Proteomes" id="UP000024001">
    <property type="component" value="Unassembled WGS sequence"/>
</dbReference>
<organism evidence="4 5">
    <name type="scientific">Microbacterium oleivorans</name>
    <dbReference type="NCBI Taxonomy" id="273677"/>
    <lineage>
        <taxon>Bacteria</taxon>
        <taxon>Bacillati</taxon>
        <taxon>Actinomycetota</taxon>
        <taxon>Actinomycetes</taxon>
        <taxon>Micrococcales</taxon>
        <taxon>Microbacteriaceae</taxon>
        <taxon>Microbacterium</taxon>
    </lineage>
</organism>
<dbReference type="AlphaFoldDB" id="A0A031FUX6"/>
<dbReference type="RefSeq" id="WP_036310766.1">
    <property type="nucleotide sequence ID" value="NZ_JFYO01000005.1"/>
</dbReference>
<dbReference type="GO" id="GO:0005975">
    <property type="term" value="P:carbohydrate metabolic process"/>
    <property type="evidence" value="ECO:0007669"/>
    <property type="project" value="UniProtKB-ARBA"/>
</dbReference>
<dbReference type="GO" id="GO:0030246">
    <property type="term" value="F:carbohydrate binding"/>
    <property type="evidence" value="ECO:0007669"/>
    <property type="project" value="InterPro"/>
</dbReference>
<accession>A0A031FUX6</accession>
<dbReference type="InterPro" id="IPR013784">
    <property type="entry name" value="Carb-bd-like_fold"/>
</dbReference>
<reference evidence="4 5" key="1">
    <citation type="submission" date="2014-03" db="EMBL/GenBank/DDBJ databases">
        <title>Draft Genome Sequences of 13 Willow Endophytes.</title>
        <authorList>
            <person name="Gan H.Y."/>
            <person name="Gan H.M."/>
            <person name="Savka M.A."/>
            <person name="Hudson A.O."/>
        </authorList>
    </citation>
    <scope>NUCLEOTIDE SEQUENCE [LARGE SCALE GENOMIC DNA]</scope>
    <source>
        <strain evidence="4 5">RIT293</strain>
    </source>
</reference>
<sequence length="542" mass="56289">MIAAVAMAIALTLSGGQVGVAAERSSASAAAEPRVGIPLVLGTAAVGGQVTVEHGMAPLAPHENGGGVQYPRPIARYSYQWLADGKPIAGATEGSLDIRSALTGKQLSFRVTARMPEGGPVVTATSLETPRVIKAGVVEGVRLPINPESGNSRFAVAAKGWPAGTKLTHQWVIDELPVKGATGRQFELLPRPHTTMNLGAVVTATRPGYETLLLHLTSGGRAGLFGSTLQNAGAPQIVSAAGAGTPTGQAAGILEGFVARNGGQLVGAKVTVFRTGRGSAYATPVEVTSRVTDADGHVRIAGLTPGNYCLKVAPARGYAQEPPDCNSPWTDATARVYAGSESSFMLRTEKIGAIRGTVTDSRGKKVRGARVTAYYAERTVQGFDRLRAVATVTADSGGAYRIPNLPVSSYVLKISGTSSTAHKADWWRSKGSGFEFDSTWVEPGKTMTRNAVLAAYVPVGTPTVSGRARVGSSLTVAHPKTKGVVYSYRWKADGKSISGATSSKLTVRKGQVGARISVQVVATGSGWAKTTRESAKTARVSR</sequence>
<comment type="caution">
    <text evidence="4">The sequence shown here is derived from an EMBL/GenBank/DDBJ whole genome shotgun (WGS) entry which is preliminary data.</text>
</comment>
<dbReference type="Gene3D" id="2.60.40.1120">
    <property type="entry name" value="Carboxypeptidase-like, regulatory domain"/>
    <property type="match status" value="1"/>
</dbReference>
<dbReference type="Gene3D" id="2.60.40.2700">
    <property type="match status" value="2"/>
</dbReference>
<evidence type="ECO:0000256" key="1">
    <source>
        <dbReference type="ARBA" id="ARBA00000548"/>
    </source>
</evidence>
<evidence type="ECO:0000256" key="3">
    <source>
        <dbReference type="ARBA" id="ARBA00030238"/>
    </source>
</evidence>
<proteinExistence type="predicted"/>
<dbReference type="OrthoDB" id="614750at2"/>
<dbReference type="Gene3D" id="2.60.40.10">
    <property type="entry name" value="Immunoglobulins"/>
    <property type="match status" value="1"/>
</dbReference>
<gene>
    <name evidence="4" type="ORF">BW34_01419</name>
</gene>
<evidence type="ECO:0000313" key="4">
    <source>
        <dbReference type="EMBL" id="EZP27435.1"/>
    </source>
</evidence>
<dbReference type="PATRIC" id="fig|273677.3.peg.1400"/>
<dbReference type="SUPFAM" id="SSF49452">
    <property type="entry name" value="Starch-binding domain-like"/>
    <property type="match status" value="1"/>
</dbReference>
<dbReference type="EC" id="3.2.1.1" evidence="2"/>
<protein>
    <recommendedName>
        <fullName evidence="2">alpha-amylase</fullName>
        <ecNumber evidence="2">3.2.1.1</ecNumber>
    </recommendedName>
    <alternativeName>
        <fullName evidence="3">1,4-alpha-D-glucan glucanohydrolase</fullName>
    </alternativeName>
</protein>
<dbReference type="EMBL" id="JFYO01000005">
    <property type="protein sequence ID" value="EZP27435.1"/>
    <property type="molecule type" value="Genomic_DNA"/>
</dbReference>
<name>A0A031FUX6_9MICO</name>
<comment type="catalytic activity">
    <reaction evidence="1">
        <text>Endohydrolysis of (1-&gt;4)-alpha-D-glucosidic linkages in polysaccharides containing three or more (1-&gt;4)-alpha-linked D-glucose units.</text>
        <dbReference type="EC" id="3.2.1.1"/>
    </reaction>
</comment>
<keyword evidence="5" id="KW-1185">Reference proteome</keyword>
<evidence type="ECO:0000256" key="2">
    <source>
        <dbReference type="ARBA" id="ARBA00012595"/>
    </source>
</evidence>
<dbReference type="SUPFAM" id="SSF49478">
    <property type="entry name" value="Cna protein B-type domain"/>
    <property type="match status" value="1"/>
</dbReference>
<dbReference type="GO" id="GO:0004556">
    <property type="term" value="F:alpha-amylase activity"/>
    <property type="evidence" value="ECO:0007669"/>
    <property type="project" value="UniProtKB-EC"/>
</dbReference>
<dbReference type="InterPro" id="IPR013783">
    <property type="entry name" value="Ig-like_fold"/>
</dbReference>
<evidence type="ECO:0000313" key="5">
    <source>
        <dbReference type="Proteomes" id="UP000024001"/>
    </source>
</evidence>
<dbReference type="Pfam" id="PF13620">
    <property type="entry name" value="CarboxypepD_reg"/>
    <property type="match status" value="1"/>
</dbReference>